<evidence type="ECO:0000259" key="11">
    <source>
        <dbReference type="PROSITE" id="PS51758"/>
    </source>
</evidence>
<evidence type="ECO:0000313" key="14">
    <source>
        <dbReference type="Proteomes" id="UP000188320"/>
    </source>
</evidence>
<evidence type="ECO:0000256" key="1">
    <source>
        <dbReference type="ARBA" id="ARBA00004434"/>
    </source>
</evidence>
<dbReference type="Proteomes" id="UP000188320">
    <property type="component" value="Unassembled WGS sequence"/>
</dbReference>
<dbReference type="PROSITE" id="PS51758">
    <property type="entry name" value="LETM1_RBD"/>
    <property type="match status" value="1"/>
</dbReference>
<accession>A0A1R1PF50</accession>
<dbReference type="EMBL" id="LSSK01001502">
    <property type="protein sequence ID" value="OMH79576.1"/>
    <property type="molecule type" value="Genomic_DNA"/>
</dbReference>
<organism evidence="12 14">
    <name type="scientific">Zancudomyces culisetae</name>
    <name type="common">Gut fungus</name>
    <name type="synonym">Smittium culisetae</name>
    <dbReference type="NCBI Taxonomy" id="1213189"/>
    <lineage>
        <taxon>Eukaryota</taxon>
        <taxon>Fungi</taxon>
        <taxon>Fungi incertae sedis</taxon>
        <taxon>Zoopagomycota</taxon>
        <taxon>Kickxellomycotina</taxon>
        <taxon>Harpellomycetes</taxon>
        <taxon>Harpellales</taxon>
        <taxon>Legeriomycetaceae</taxon>
        <taxon>Zancudomyces</taxon>
    </lineage>
</organism>
<evidence type="ECO:0000256" key="7">
    <source>
        <dbReference type="PROSITE-ProRule" id="PRU01094"/>
    </source>
</evidence>
<comment type="caution">
    <text evidence="12">The sequence shown here is derived from an EMBL/GenBank/DDBJ whole genome shotgun (WGS) entry which is preliminary data.</text>
</comment>
<feature type="coiled-coil region" evidence="8">
    <location>
        <begin position="384"/>
        <end position="411"/>
    </location>
</feature>
<dbReference type="Pfam" id="PF07766">
    <property type="entry name" value="LETM1_RBD"/>
    <property type="match status" value="1"/>
</dbReference>
<keyword evidence="3" id="KW-0999">Mitochondrion inner membrane</keyword>
<evidence type="ECO:0000256" key="6">
    <source>
        <dbReference type="ARBA" id="ARBA00023136"/>
    </source>
</evidence>
<dbReference type="PANTHER" id="PTHR14009:SF1">
    <property type="entry name" value="MITOCHONDRIAL PROTON_CALCIUM EXCHANGER PROTEIN"/>
    <property type="match status" value="1"/>
</dbReference>
<comment type="subcellular location">
    <subcellularLocation>
        <location evidence="1">Mitochondrion inner membrane</location>
        <topology evidence="1">Single-pass membrane protein</topology>
    </subcellularLocation>
</comment>
<evidence type="ECO:0000256" key="8">
    <source>
        <dbReference type="SAM" id="Coils"/>
    </source>
</evidence>
<keyword evidence="2 10" id="KW-0812">Transmembrane</keyword>
<dbReference type="EMBL" id="LSSK01000455">
    <property type="protein sequence ID" value="OMH83301.1"/>
    <property type="molecule type" value="Genomic_DNA"/>
</dbReference>
<protein>
    <submittedName>
        <fullName evidence="12">LETM1 domain-containing protein mdm28, mitochondrial</fullName>
    </submittedName>
</protein>
<gene>
    <name evidence="13" type="ORF">AX774_g3198</name>
    <name evidence="12" type="ORF">AX774_g7009</name>
</gene>
<sequence>MRQRRWYSAEKPQPGAESGKEKDSAPPTKTTDAKDDLTTAQEQQVTKQSETKKSTLWDKVKHEARHYWDGTKLFGKELKISTKLVIKVLAGNKLTRRENRQLKRTLIDLVRLVPFSLFVIIPFAELLLPFALKIYPDLLPSTYEDKATKKKKAQQLTKIRNEMSVFLRGTIKEGLELKKKKELAEKQLIEAGQSTDTVVDVESIEPSFEDAERILTQLRSGKDVSNQDMMKLVKLLENNLTLDNLSRPQLISICRYLGIKSFGTDNYLKHQIQKRMQYILADDKLISSEGVETLTIPELQSACIARGIKSAGISPGKMREDLENWLDLHLVQKVPAVFLILSRILFRDTVNADLHHDALRVTLSSLPDNLVNEVTLSLAEREGTATNKQRLEVLEEQEELMEEETEQEQLKKP</sequence>
<evidence type="ECO:0000256" key="2">
    <source>
        <dbReference type="ARBA" id="ARBA00022692"/>
    </source>
</evidence>
<evidence type="ECO:0000256" key="9">
    <source>
        <dbReference type="SAM" id="MobiDB-lite"/>
    </source>
</evidence>
<dbReference type="GO" id="GO:0030003">
    <property type="term" value="P:intracellular monoatomic cation homeostasis"/>
    <property type="evidence" value="ECO:0007669"/>
    <property type="project" value="TreeGrafter"/>
</dbReference>
<keyword evidence="14" id="KW-1185">Reference proteome</keyword>
<dbReference type="InterPro" id="IPR044202">
    <property type="entry name" value="LETM1/MDM38-like"/>
</dbReference>
<keyword evidence="6 10" id="KW-0472">Membrane</keyword>
<feature type="domain" description="Letm1 RBD" evidence="11">
    <location>
        <begin position="155"/>
        <end position="368"/>
    </location>
</feature>
<keyword evidence="5 7" id="KW-0496">Mitochondrion</keyword>
<dbReference type="InterPro" id="IPR033122">
    <property type="entry name" value="LETM1-like_RBD"/>
</dbReference>
<evidence type="ECO:0000256" key="4">
    <source>
        <dbReference type="ARBA" id="ARBA00022989"/>
    </source>
</evidence>
<feature type="region of interest" description="Disordered" evidence="9">
    <location>
        <begin position="1"/>
        <end position="53"/>
    </location>
</feature>
<dbReference type="GO" id="GO:0005743">
    <property type="term" value="C:mitochondrial inner membrane"/>
    <property type="evidence" value="ECO:0007669"/>
    <property type="project" value="UniProtKB-SubCell"/>
</dbReference>
<proteinExistence type="predicted"/>
<reference evidence="12" key="2">
    <citation type="submission" date="2017-01" db="EMBL/GenBank/DDBJ databases">
        <authorList>
            <person name="Mah S.A."/>
            <person name="Swanson W.J."/>
            <person name="Moy G.W."/>
            <person name="Vacquier V.D."/>
        </authorList>
    </citation>
    <scope>NUCLEOTIDE SEQUENCE [LARGE SCALE GENOMIC DNA]</scope>
    <source>
        <strain evidence="12">COL-18-3</strain>
    </source>
</reference>
<evidence type="ECO:0000256" key="3">
    <source>
        <dbReference type="ARBA" id="ARBA00022792"/>
    </source>
</evidence>
<name>A0A1R1PF50_ZANCU</name>
<keyword evidence="8" id="KW-0175">Coiled coil</keyword>
<reference evidence="14" key="1">
    <citation type="submission" date="2017-01" db="EMBL/GenBank/DDBJ databases">
        <authorList>
            <person name="Wang Y."/>
            <person name="White M."/>
            <person name="Kvist S."/>
            <person name="Moncalvo J.-M."/>
        </authorList>
    </citation>
    <scope>NUCLEOTIDE SEQUENCE [LARGE SCALE GENOMIC DNA]</scope>
    <source>
        <strain evidence="14">COL-18-3</strain>
    </source>
</reference>
<dbReference type="PANTHER" id="PTHR14009">
    <property type="entry name" value="LEUCINE ZIPPER-EF-HAND CONTAINING TRANSMEMBRANE PROTEIN"/>
    <property type="match status" value="1"/>
</dbReference>
<keyword evidence="4 10" id="KW-1133">Transmembrane helix</keyword>
<evidence type="ECO:0000256" key="5">
    <source>
        <dbReference type="ARBA" id="ARBA00023128"/>
    </source>
</evidence>
<evidence type="ECO:0000313" key="12">
    <source>
        <dbReference type="EMBL" id="OMH79576.1"/>
    </source>
</evidence>
<dbReference type="GO" id="GO:0043022">
    <property type="term" value="F:ribosome binding"/>
    <property type="evidence" value="ECO:0007669"/>
    <property type="project" value="InterPro"/>
</dbReference>
<dbReference type="OrthoDB" id="275278at2759"/>
<dbReference type="AlphaFoldDB" id="A0A1R1PF50"/>
<feature type="transmembrane region" description="Helical" evidence="10">
    <location>
        <begin position="109"/>
        <end position="132"/>
    </location>
</feature>
<evidence type="ECO:0000256" key="10">
    <source>
        <dbReference type="SAM" id="Phobius"/>
    </source>
</evidence>
<evidence type="ECO:0000313" key="13">
    <source>
        <dbReference type="EMBL" id="OMH83301.1"/>
    </source>
</evidence>